<dbReference type="OrthoDB" id="1920326at2759"/>
<gene>
    <name evidence="12" type="ORF">DMC30DRAFT_61171</name>
</gene>
<dbReference type="Gene3D" id="3.30.420.10">
    <property type="entry name" value="Ribonuclease H-like superfamily/Ribonuclease H"/>
    <property type="match status" value="1"/>
</dbReference>
<dbReference type="AlphaFoldDB" id="A0A5C5FQV6"/>
<feature type="domain" description="3'-5' exonuclease" evidence="11">
    <location>
        <begin position="342"/>
        <end position="525"/>
    </location>
</feature>
<comment type="subcellular location">
    <subcellularLocation>
        <location evidence="1">Nucleus</location>
    </subcellularLocation>
</comment>
<dbReference type="Proteomes" id="UP000311382">
    <property type="component" value="Unassembled WGS sequence"/>
</dbReference>
<evidence type="ECO:0000259" key="11">
    <source>
        <dbReference type="SMART" id="SM00474"/>
    </source>
</evidence>
<evidence type="ECO:0000256" key="3">
    <source>
        <dbReference type="ARBA" id="ARBA00022723"/>
    </source>
</evidence>
<keyword evidence="2" id="KW-0540">Nuclease</keyword>
<feature type="compositionally biased region" description="Low complexity" evidence="10">
    <location>
        <begin position="175"/>
        <end position="189"/>
    </location>
</feature>
<dbReference type="GO" id="GO:0046872">
    <property type="term" value="F:metal ion binding"/>
    <property type="evidence" value="ECO:0007669"/>
    <property type="project" value="UniProtKB-KW"/>
</dbReference>
<evidence type="ECO:0000256" key="10">
    <source>
        <dbReference type="SAM" id="MobiDB-lite"/>
    </source>
</evidence>
<evidence type="ECO:0000256" key="8">
    <source>
        <dbReference type="ARBA" id="ARBA00040531"/>
    </source>
</evidence>
<dbReference type="InterPro" id="IPR002562">
    <property type="entry name" value="3'-5'_exonuclease_dom"/>
</dbReference>
<keyword evidence="3" id="KW-0479">Metal-binding</keyword>
<proteinExistence type="predicted"/>
<dbReference type="SMART" id="SM00474">
    <property type="entry name" value="35EXOc"/>
    <property type="match status" value="1"/>
</dbReference>
<evidence type="ECO:0000256" key="6">
    <source>
        <dbReference type="ARBA" id="ARBA00022842"/>
    </source>
</evidence>
<dbReference type="GO" id="GO:0006139">
    <property type="term" value="P:nucleobase-containing compound metabolic process"/>
    <property type="evidence" value="ECO:0007669"/>
    <property type="project" value="InterPro"/>
</dbReference>
<evidence type="ECO:0000256" key="9">
    <source>
        <dbReference type="ARBA" id="ARBA00042761"/>
    </source>
</evidence>
<dbReference type="InterPro" id="IPR051132">
    <property type="entry name" value="3-5_Exonuclease_domain"/>
</dbReference>
<dbReference type="GO" id="GO:0003676">
    <property type="term" value="F:nucleic acid binding"/>
    <property type="evidence" value="ECO:0007669"/>
    <property type="project" value="InterPro"/>
</dbReference>
<evidence type="ECO:0000256" key="4">
    <source>
        <dbReference type="ARBA" id="ARBA00022801"/>
    </source>
</evidence>
<evidence type="ECO:0000313" key="12">
    <source>
        <dbReference type="EMBL" id="TNY18324.1"/>
    </source>
</evidence>
<dbReference type="EMBL" id="SOZI01000144">
    <property type="protein sequence ID" value="TNY18324.1"/>
    <property type="molecule type" value="Genomic_DNA"/>
</dbReference>
<keyword evidence="5" id="KW-0269">Exonuclease</keyword>
<feature type="region of interest" description="Disordered" evidence="10">
    <location>
        <begin position="48"/>
        <end position="317"/>
    </location>
</feature>
<feature type="compositionally biased region" description="Pro residues" evidence="10">
    <location>
        <begin position="69"/>
        <end position="95"/>
    </location>
</feature>
<accession>A0A5C5FQV6</accession>
<feature type="compositionally biased region" description="Pro residues" evidence="10">
    <location>
        <begin position="110"/>
        <end position="119"/>
    </location>
</feature>
<evidence type="ECO:0000256" key="5">
    <source>
        <dbReference type="ARBA" id="ARBA00022839"/>
    </source>
</evidence>
<keyword evidence="7" id="KW-0539">Nucleus</keyword>
<comment type="caution">
    <text evidence="12">The sequence shown here is derived from an EMBL/GenBank/DDBJ whole genome shotgun (WGS) entry which is preliminary data.</text>
</comment>
<dbReference type="STRING" id="5288.A0A5C5FQV6"/>
<organism evidence="12 13">
    <name type="scientific">Rhodotorula diobovata</name>
    <dbReference type="NCBI Taxonomy" id="5288"/>
    <lineage>
        <taxon>Eukaryota</taxon>
        <taxon>Fungi</taxon>
        <taxon>Dikarya</taxon>
        <taxon>Basidiomycota</taxon>
        <taxon>Pucciniomycotina</taxon>
        <taxon>Microbotryomycetes</taxon>
        <taxon>Sporidiobolales</taxon>
        <taxon>Sporidiobolaceae</taxon>
        <taxon>Rhodotorula</taxon>
    </lineage>
</organism>
<protein>
    <recommendedName>
        <fullName evidence="8">3'-5' exonuclease</fullName>
    </recommendedName>
    <alternativeName>
        <fullName evidence="9">Werner Syndrome-like exonuclease</fullName>
    </alternativeName>
</protein>
<feature type="compositionally biased region" description="Low complexity" evidence="10">
    <location>
        <begin position="141"/>
        <end position="154"/>
    </location>
</feature>
<dbReference type="Pfam" id="PF01612">
    <property type="entry name" value="DNA_pol_A_exo1"/>
    <property type="match status" value="1"/>
</dbReference>
<evidence type="ECO:0000256" key="1">
    <source>
        <dbReference type="ARBA" id="ARBA00004123"/>
    </source>
</evidence>
<evidence type="ECO:0000256" key="2">
    <source>
        <dbReference type="ARBA" id="ARBA00022722"/>
    </source>
</evidence>
<dbReference type="CDD" id="cd06141">
    <property type="entry name" value="WRN_exo"/>
    <property type="match status" value="1"/>
</dbReference>
<feature type="compositionally biased region" description="Low complexity" evidence="10">
    <location>
        <begin position="253"/>
        <end position="277"/>
    </location>
</feature>
<keyword evidence="4" id="KW-0378">Hydrolase</keyword>
<keyword evidence="6" id="KW-0460">Magnesium</keyword>
<dbReference type="PANTHER" id="PTHR13620">
    <property type="entry name" value="3-5 EXONUCLEASE"/>
    <property type="match status" value="1"/>
</dbReference>
<sequence length="674" mass="71517">MQPTLSQAEMDALVSGVDFDDAVLVEELGGENAAGNGSRLAPQELDDLVSGIDFSQDLDLSDLDDAPAPASPAPAGPAPSPPRPSPPPHRTPTPSPRLGFRTRAPLSPRSTPPPRPPPQTATDLFSPRSSAVAAGSPLRRATPLAPSPSAGAAPHLRAYGTVRSTPAPAPASVGTPRRTSPPASPTLTRIAPGKSSAGGAKPAPKVVIELSDDSPTSSPELVVVRRSEARPLGAAPTQGAAAKGGWFQRAGQAHTALPTKPTAPAPSASSSSSAFSTYQRAPLPRAVPSKPSTTTSSRPSSARPPSRGSKRFAEAQKQAELRAKWPRVFSYKTWVPGKVPRVVYSRDEREVERVLRTLEGPLGFDLEWDPYVPRLGGQGGPGKAALVQVCSDETILLVHVAKMSRFPPALKELVEDPERIKLGVQIAGDAAKLSRDFAHAARGTLELNAVVRAYDPERFVARVKPGLIGLQELTGIYLDAYLPKERDVRCARWSGTLSQEQLEYAANDVYASLLVLRAIQSHGGISADDDTVALRSLSTTPYDPWSGFVPSRPAVTTSAGTTTRALPPLPVAAGEQTPQHVLTARKYEAFTLFHDERLPLSEITARMSIKPLSVVWNVLSAAAKLRERGVVVEWDVERLVGFVDEVSGEGRGVAMLREHGELLGELKRGTALAL</sequence>
<dbReference type="InterPro" id="IPR012337">
    <property type="entry name" value="RNaseH-like_sf"/>
</dbReference>
<feature type="compositionally biased region" description="Low complexity" evidence="10">
    <location>
        <begin position="288"/>
        <end position="307"/>
    </location>
</feature>
<keyword evidence="13" id="KW-1185">Reference proteome</keyword>
<dbReference type="SUPFAM" id="SSF53098">
    <property type="entry name" value="Ribonuclease H-like"/>
    <property type="match status" value="1"/>
</dbReference>
<dbReference type="GO" id="GO:0008408">
    <property type="term" value="F:3'-5' exonuclease activity"/>
    <property type="evidence" value="ECO:0007669"/>
    <property type="project" value="InterPro"/>
</dbReference>
<name>A0A5C5FQV6_9BASI</name>
<evidence type="ECO:0000256" key="7">
    <source>
        <dbReference type="ARBA" id="ARBA00023242"/>
    </source>
</evidence>
<dbReference type="PANTHER" id="PTHR13620:SF109">
    <property type="entry name" value="3'-5' EXONUCLEASE"/>
    <property type="match status" value="1"/>
</dbReference>
<dbReference type="GO" id="GO:0005634">
    <property type="term" value="C:nucleus"/>
    <property type="evidence" value="ECO:0007669"/>
    <property type="project" value="UniProtKB-SubCell"/>
</dbReference>
<evidence type="ECO:0000313" key="13">
    <source>
        <dbReference type="Proteomes" id="UP000311382"/>
    </source>
</evidence>
<dbReference type="InterPro" id="IPR036397">
    <property type="entry name" value="RNaseH_sf"/>
</dbReference>
<reference evidence="12 13" key="1">
    <citation type="submission" date="2019-03" db="EMBL/GenBank/DDBJ databases">
        <title>Rhodosporidium diobovatum UCD-FST 08-225 genome sequencing, assembly, and annotation.</title>
        <authorList>
            <person name="Fakankun I.U."/>
            <person name="Fristensky B."/>
            <person name="Levin D.B."/>
        </authorList>
    </citation>
    <scope>NUCLEOTIDE SEQUENCE [LARGE SCALE GENOMIC DNA]</scope>
    <source>
        <strain evidence="12 13">UCD-FST 08-225</strain>
    </source>
</reference>